<dbReference type="Gene3D" id="3.40.50.720">
    <property type="entry name" value="NAD(P)-binding Rossmann-like Domain"/>
    <property type="match status" value="1"/>
</dbReference>
<dbReference type="Pfam" id="PF00107">
    <property type="entry name" value="ADH_zinc_N"/>
    <property type="match status" value="1"/>
</dbReference>
<proteinExistence type="predicted"/>
<dbReference type="InterPro" id="IPR051397">
    <property type="entry name" value="Zn-ADH-like_protein"/>
</dbReference>
<evidence type="ECO:0000259" key="1">
    <source>
        <dbReference type="SMART" id="SM00829"/>
    </source>
</evidence>
<dbReference type="InterPro" id="IPR011032">
    <property type="entry name" value="GroES-like_sf"/>
</dbReference>
<gene>
    <name evidence="2" type="ORF">N7U62_01030</name>
</gene>
<feature type="domain" description="Enoyl reductase (ER)" evidence="1">
    <location>
        <begin position="10"/>
        <end position="322"/>
    </location>
</feature>
<evidence type="ECO:0000313" key="2">
    <source>
        <dbReference type="EMBL" id="MCV9385222.1"/>
    </source>
</evidence>
<dbReference type="Pfam" id="PF08240">
    <property type="entry name" value="ADH_N"/>
    <property type="match status" value="1"/>
</dbReference>
<reference evidence="2 3" key="1">
    <citation type="submission" date="2022-10" db="EMBL/GenBank/DDBJ databases">
        <title>Comparative genomics and taxonomic characterization of three novel marine species of genus Reichenbachiella exhibiting antioxidant and polysaccharide degradation activities.</title>
        <authorList>
            <person name="Muhammad N."/>
            <person name="Lee Y.-J."/>
            <person name="Ko J."/>
            <person name="Kim S.-G."/>
        </authorList>
    </citation>
    <scope>NUCLEOTIDE SEQUENCE [LARGE SCALE GENOMIC DNA]</scope>
    <source>
        <strain evidence="2 3">ABR2-5</strain>
    </source>
</reference>
<dbReference type="EMBL" id="JAOYOD010000001">
    <property type="protein sequence ID" value="MCV9385222.1"/>
    <property type="molecule type" value="Genomic_DNA"/>
</dbReference>
<dbReference type="SUPFAM" id="SSF50129">
    <property type="entry name" value="GroES-like"/>
    <property type="match status" value="1"/>
</dbReference>
<dbReference type="InterPro" id="IPR036291">
    <property type="entry name" value="NAD(P)-bd_dom_sf"/>
</dbReference>
<dbReference type="CDD" id="cd08241">
    <property type="entry name" value="QOR1"/>
    <property type="match status" value="1"/>
</dbReference>
<dbReference type="Proteomes" id="UP001300692">
    <property type="component" value="Unassembled WGS sequence"/>
</dbReference>
<evidence type="ECO:0000313" key="3">
    <source>
        <dbReference type="Proteomes" id="UP001300692"/>
    </source>
</evidence>
<dbReference type="SMART" id="SM00829">
    <property type="entry name" value="PKS_ER"/>
    <property type="match status" value="1"/>
</dbReference>
<keyword evidence="3" id="KW-1185">Reference proteome</keyword>
<comment type="caution">
    <text evidence="2">The sequence shown here is derived from an EMBL/GenBank/DDBJ whole genome shotgun (WGS) entry which is preliminary data.</text>
</comment>
<accession>A0ABT3CNP8</accession>
<sequence length="324" mass="34762">MKAVLCKSFGGPENLVIEEVEDLTPEEGQVIISVKAAGLNFPDTLIIQGKYQFQPDLPFSPGGEVAGVVKSVGTGVEGLKPGDRVMSGTSWGGLAEEVRARASNTFIIPEQMSYEQAAASLMTYATSIHALKDRGQLKAGETVMVLGAGGGIGVASIQLAKLMGAKVIACASTDEKLDFCRSIGADHTINYKKEDLKSRAKEITDGQGVDVIVDPVGGDYAEAAFRSIARFGRYLVVGFASGQIPRLPFNLPLLKSASIVGVFWGSLFRNDVNQNRENVAQLLEWFESGELESVIYHSYPLDQYEAAMKALLNQEVKGKIVLIA</sequence>
<dbReference type="InterPro" id="IPR013149">
    <property type="entry name" value="ADH-like_C"/>
</dbReference>
<dbReference type="Gene3D" id="3.90.180.10">
    <property type="entry name" value="Medium-chain alcohol dehydrogenases, catalytic domain"/>
    <property type="match status" value="1"/>
</dbReference>
<dbReference type="InterPro" id="IPR013154">
    <property type="entry name" value="ADH-like_N"/>
</dbReference>
<protein>
    <submittedName>
        <fullName evidence="2">NADPH:quinone oxidoreductase family protein</fullName>
    </submittedName>
</protein>
<dbReference type="RefSeq" id="WP_264136015.1">
    <property type="nucleotide sequence ID" value="NZ_JAOYOD010000001.1"/>
</dbReference>
<organism evidence="2 3">
    <name type="scientific">Reichenbachiella ulvae</name>
    <dbReference type="NCBI Taxonomy" id="2980104"/>
    <lineage>
        <taxon>Bacteria</taxon>
        <taxon>Pseudomonadati</taxon>
        <taxon>Bacteroidota</taxon>
        <taxon>Cytophagia</taxon>
        <taxon>Cytophagales</taxon>
        <taxon>Reichenbachiellaceae</taxon>
        <taxon>Reichenbachiella</taxon>
    </lineage>
</organism>
<dbReference type="PANTHER" id="PTHR43677">
    <property type="entry name" value="SHORT-CHAIN DEHYDROGENASE/REDUCTASE"/>
    <property type="match status" value="1"/>
</dbReference>
<dbReference type="PANTHER" id="PTHR43677:SF4">
    <property type="entry name" value="QUINONE OXIDOREDUCTASE-LIKE PROTEIN 2"/>
    <property type="match status" value="1"/>
</dbReference>
<name>A0ABT3CNP8_9BACT</name>
<dbReference type="InterPro" id="IPR020843">
    <property type="entry name" value="ER"/>
</dbReference>
<dbReference type="SUPFAM" id="SSF51735">
    <property type="entry name" value="NAD(P)-binding Rossmann-fold domains"/>
    <property type="match status" value="1"/>
</dbReference>